<dbReference type="InterPro" id="IPR002078">
    <property type="entry name" value="Sigma_54_int"/>
</dbReference>
<evidence type="ECO:0000256" key="1">
    <source>
        <dbReference type="ARBA" id="ARBA00022741"/>
    </source>
</evidence>
<evidence type="ECO:0000313" key="7">
    <source>
        <dbReference type="EMBL" id="OGM05100.1"/>
    </source>
</evidence>
<organism evidence="7 8">
    <name type="scientific">Candidatus Wallbacteria bacterium GWC2_49_35</name>
    <dbReference type="NCBI Taxonomy" id="1817813"/>
    <lineage>
        <taxon>Bacteria</taxon>
        <taxon>Candidatus Walliibacteriota</taxon>
    </lineage>
</organism>
<dbReference type="InterPro" id="IPR027417">
    <property type="entry name" value="P-loop_NTPase"/>
</dbReference>
<gene>
    <name evidence="7" type="ORF">A2008_13605</name>
</gene>
<dbReference type="PROSITE" id="PS00688">
    <property type="entry name" value="SIGMA54_INTERACT_3"/>
    <property type="match status" value="1"/>
</dbReference>
<evidence type="ECO:0000256" key="2">
    <source>
        <dbReference type="ARBA" id="ARBA00022840"/>
    </source>
</evidence>
<dbReference type="Gene3D" id="1.10.8.60">
    <property type="match status" value="1"/>
</dbReference>
<dbReference type="Pfam" id="PF02954">
    <property type="entry name" value="HTH_8"/>
    <property type="match status" value="1"/>
</dbReference>
<dbReference type="STRING" id="1817813.A2008_13605"/>
<dbReference type="SUPFAM" id="SSF52540">
    <property type="entry name" value="P-loop containing nucleoside triphosphate hydrolases"/>
    <property type="match status" value="1"/>
</dbReference>
<comment type="caution">
    <text evidence="7">The sequence shown here is derived from an EMBL/GenBank/DDBJ whole genome shotgun (WGS) entry which is preliminary data.</text>
</comment>
<dbReference type="GO" id="GO:0043565">
    <property type="term" value="F:sequence-specific DNA binding"/>
    <property type="evidence" value="ECO:0007669"/>
    <property type="project" value="InterPro"/>
</dbReference>
<name>A0A1F7WQM8_9BACT</name>
<dbReference type="Pfam" id="PF25601">
    <property type="entry name" value="AAA_lid_14"/>
    <property type="match status" value="1"/>
</dbReference>
<feature type="domain" description="Sigma-54 factor interaction" evidence="6">
    <location>
        <begin position="20"/>
        <end position="253"/>
    </location>
</feature>
<keyword evidence="3" id="KW-0805">Transcription regulation</keyword>
<dbReference type="PANTHER" id="PTHR32071">
    <property type="entry name" value="TRANSCRIPTIONAL REGULATORY PROTEIN"/>
    <property type="match status" value="1"/>
</dbReference>
<evidence type="ECO:0000256" key="3">
    <source>
        <dbReference type="ARBA" id="ARBA00023015"/>
    </source>
</evidence>
<dbReference type="InterPro" id="IPR003593">
    <property type="entry name" value="AAA+_ATPase"/>
</dbReference>
<dbReference type="InterPro" id="IPR009057">
    <property type="entry name" value="Homeodomain-like_sf"/>
</dbReference>
<protein>
    <recommendedName>
        <fullName evidence="6">Sigma-54 factor interaction domain-containing protein</fullName>
    </recommendedName>
</protein>
<dbReference type="PROSITE" id="PS50045">
    <property type="entry name" value="SIGMA54_INTERACT_4"/>
    <property type="match status" value="1"/>
</dbReference>
<accession>A0A1F7WQM8</accession>
<keyword evidence="1" id="KW-0547">Nucleotide-binding</keyword>
<keyword evidence="5" id="KW-0804">Transcription</keyword>
<dbReference type="SUPFAM" id="SSF46689">
    <property type="entry name" value="Homeodomain-like"/>
    <property type="match status" value="1"/>
</dbReference>
<dbReference type="Proteomes" id="UP000178735">
    <property type="component" value="Unassembled WGS sequence"/>
</dbReference>
<dbReference type="InterPro" id="IPR058031">
    <property type="entry name" value="AAA_lid_NorR"/>
</dbReference>
<evidence type="ECO:0000256" key="5">
    <source>
        <dbReference type="ARBA" id="ARBA00023163"/>
    </source>
</evidence>
<evidence type="ECO:0000313" key="8">
    <source>
        <dbReference type="Proteomes" id="UP000178735"/>
    </source>
</evidence>
<dbReference type="Gene3D" id="1.10.10.60">
    <property type="entry name" value="Homeodomain-like"/>
    <property type="match status" value="1"/>
</dbReference>
<dbReference type="PANTHER" id="PTHR32071:SF57">
    <property type="entry name" value="C4-DICARBOXYLATE TRANSPORT TRANSCRIPTIONAL REGULATORY PROTEIN DCTD"/>
    <property type="match status" value="1"/>
</dbReference>
<dbReference type="PROSITE" id="PS00676">
    <property type="entry name" value="SIGMA54_INTERACT_2"/>
    <property type="match status" value="1"/>
</dbReference>
<evidence type="ECO:0000259" key="6">
    <source>
        <dbReference type="PROSITE" id="PS50045"/>
    </source>
</evidence>
<evidence type="ECO:0000256" key="4">
    <source>
        <dbReference type="ARBA" id="ARBA00023125"/>
    </source>
</evidence>
<dbReference type="SMART" id="SM00382">
    <property type="entry name" value="AAA"/>
    <property type="match status" value="1"/>
</dbReference>
<reference evidence="7 8" key="1">
    <citation type="journal article" date="2016" name="Nat. Commun.">
        <title>Thousands of microbial genomes shed light on interconnected biogeochemical processes in an aquifer system.</title>
        <authorList>
            <person name="Anantharaman K."/>
            <person name="Brown C.T."/>
            <person name="Hug L.A."/>
            <person name="Sharon I."/>
            <person name="Castelle C.J."/>
            <person name="Probst A.J."/>
            <person name="Thomas B.C."/>
            <person name="Singh A."/>
            <person name="Wilkins M.J."/>
            <person name="Karaoz U."/>
            <person name="Brodie E.L."/>
            <person name="Williams K.H."/>
            <person name="Hubbard S.S."/>
            <person name="Banfield J.F."/>
        </authorList>
    </citation>
    <scope>NUCLEOTIDE SEQUENCE [LARGE SCALE GENOMIC DNA]</scope>
</reference>
<dbReference type="GO" id="GO:0005524">
    <property type="term" value="F:ATP binding"/>
    <property type="evidence" value="ECO:0007669"/>
    <property type="project" value="UniProtKB-KW"/>
</dbReference>
<dbReference type="EMBL" id="MGFH01000127">
    <property type="protein sequence ID" value="OGM05100.1"/>
    <property type="molecule type" value="Genomic_DNA"/>
</dbReference>
<dbReference type="FunFam" id="3.40.50.300:FF:000006">
    <property type="entry name" value="DNA-binding transcriptional regulator NtrC"/>
    <property type="match status" value="1"/>
</dbReference>
<dbReference type="InterPro" id="IPR002197">
    <property type="entry name" value="HTH_Fis"/>
</dbReference>
<proteinExistence type="predicted"/>
<sequence length="335" mass="37094">MRQPADQNGQWRASFNFANIIGRSHAINNAIRIAKVAARSSAATLILGESGVGKELFAHAIHNSSKRSDKPFVSINCGAIPRELIEAELFGYVPNAFTGASSKGAAGKFRTADGGTLFLDEVADLSPDAQVKLLRAISTGEIARIGGVSPEKVDVRIICATNKNIQSEVDNSFFREDLYYRLNVFEIRVPPLRERLEDIDEIIKYFIAACGRKIFNLEGGEIHVAPEFTEGLKNYNWPGNVRQLQAVLEREIYHLNGPPYILSHLPDSIINAAPAAAQVGLASAEIKPLKQIEFEMIKAALAKFDWNIEKTVMALQISRATLYRKIAEYKLNKRK</sequence>
<dbReference type="InterPro" id="IPR025943">
    <property type="entry name" value="Sigma_54_int_dom_ATP-bd_2"/>
</dbReference>
<keyword evidence="4" id="KW-0238">DNA-binding</keyword>
<dbReference type="InterPro" id="IPR025944">
    <property type="entry name" value="Sigma_54_int_dom_CS"/>
</dbReference>
<dbReference type="AlphaFoldDB" id="A0A1F7WQM8"/>
<keyword evidence="2" id="KW-0067">ATP-binding</keyword>
<dbReference type="CDD" id="cd00009">
    <property type="entry name" value="AAA"/>
    <property type="match status" value="1"/>
</dbReference>
<dbReference type="Pfam" id="PF00158">
    <property type="entry name" value="Sigma54_activat"/>
    <property type="match status" value="1"/>
</dbReference>
<dbReference type="GO" id="GO:0006355">
    <property type="term" value="P:regulation of DNA-templated transcription"/>
    <property type="evidence" value="ECO:0007669"/>
    <property type="project" value="InterPro"/>
</dbReference>
<dbReference type="Gene3D" id="3.40.50.300">
    <property type="entry name" value="P-loop containing nucleotide triphosphate hydrolases"/>
    <property type="match status" value="1"/>
</dbReference>